<dbReference type="RefSeq" id="WP_236997737.1">
    <property type="nucleotide sequence ID" value="NZ_JAKKOR010000006.1"/>
</dbReference>
<keyword evidence="4 10" id="KW-1133">Transmembrane helix</keyword>
<keyword evidence="7" id="KW-0804">Transcription</keyword>
<sequence>MTNDETRHESNHEWLADHIDLYAIDALPVDESDEVEAQLDMLAPTARAEYETQVADLRNLMHDYGRRYTHEAPDALRARVLADFDANIGRTGPTPLHTRRRRRIAVAVGAAAASIAVLFGAGVLVGRTTVPESSTNVQAEAAAAVFGAQDATISVGDLDGARGVLTVVSSKSRNQAVATLRDVRNPVPDDRALQLWMVGKQEQPVSAGLFAGEDSTPILVDALDSTSAFAITVEPRGGSTGPTTPLLTQVKV</sequence>
<comment type="caution">
    <text evidence="13">The sequence shown here is derived from an EMBL/GenBank/DDBJ whole genome shotgun (WGS) entry which is preliminary data.</text>
</comment>
<keyword evidence="2" id="KW-1003">Cell membrane</keyword>
<evidence type="ECO:0000259" key="11">
    <source>
        <dbReference type="Pfam" id="PF10099"/>
    </source>
</evidence>
<keyword evidence="5" id="KW-0805">Transcription regulation</keyword>
<evidence type="ECO:0000256" key="1">
    <source>
        <dbReference type="ARBA" id="ARBA00004162"/>
    </source>
</evidence>
<evidence type="ECO:0000256" key="3">
    <source>
        <dbReference type="ARBA" id="ARBA00022692"/>
    </source>
</evidence>
<dbReference type="PANTHER" id="PTHR37461:SF1">
    <property type="entry name" value="ANTI-SIGMA-K FACTOR RSKA"/>
    <property type="match status" value="1"/>
</dbReference>
<keyword evidence="6 10" id="KW-0472">Membrane</keyword>
<gene>
    <name evidence="13" type="ORF">L5G33_08480</name>
</gene>
<keyword evidence="14" id="KW-1185">Reference proteome</keyword>
<evidence type="ECO:0000259" key="12">
    <source>
        <dbReference type="Pfam" id="PF22618"/>
    </source>
</evidence>
<name>A0ABS9ISH4_9ACTN</name>
<dbReference type="PANTHER" id="PTHR37461">
    <property type="entry name" value="ANTI-SIGMA-K FACTOR RSKA"/>
    <property type="match status" value="1"/>
</dbReference>
<feature type="domain" description="Anti-sigma K factor RskA C-terminal" evidence="11">
    <location>
        <begin position="108"/>
        <end position="245"/>
    </location>
</feature>
<dbReference type="InterPro" id="IPR051474">
    <property type="entry name" value="Anti-sigma-K/W_factor"/>
</dbReference>
<comment type="subcellular location">
    <subcellularLocation>
        <location evidence="1">Cell membrane</location>
        <topology evidence="1">Single-pass membrane protein</topology>
    </subcellularLocation>
</comment>
<evidence type="ECO:0000256" key="5">
    <source>
        <dbReference type="ARBA" id="ARBA00023015"/>
    </source>
</evidence>
<dbReference type="InterPro" id="IPR041916">
    <property type="entry name" value="Anti_sigma_zinc_sf"/>
</dbReference>
<organism evidence="13 14">
    <name type="scientific">Gordonia liuliyuniae</name>
    <dbReference type="NCBI Taxonomy" id="2911517"/>
    <lineage>
        <taxon>Bacteria</taxon>
        <taxon>Bacillati</taxon>
        <taxon>Actinomycetota</taxon>
        <taxon>Actinomycetes</taxon>
        <taxon>Mycobacteriales</taxon>
        <taxon>Gordoniaceae</taxon>
        <taxon>Gordonia</taxon>
    </lineage>
</organism>
<reference evidence="13 14" key="1">
    <citation type="submission" date="2022-01" db="EMBL/GenBank/DDBJ databases">
        <authorList>
            <person name="Huang Y."/>
        </authorList>
    </citation>
    <scope>NUCLEOTIDE SEQUENCE [LARGE SCALE GENOMIC DNA]</scope>
    <source>
        <strain evidence="13 14">HY366</strain>
    </source>
</reference>
<keyword evidence="3 10" id="KW-0812">Transmembrane</keyword>
<accession>A0ABS9ISH4</accession>
<evidence type="ECO:0000256" key="9">
    <source>
        <dbReference type="ARBA" id="ARBA00030803"/>
    </source>
</evidence>
<evidence type="ECO:0000256" key="7">
    <source>
        <dbReference type="ARBA" id="ARBA00023163"/>
    </source>
</evidence>
<dbReference type="InterPro" id="IPR018764">
    <property type="entry name" value="RskA_C"/>
</dbReference>
<evidence type="ECO:0000313" key="14">
    <source>
        <dbReference type="Proteomes" id="UP001200110"/>
    </source>
</evidence>
<evidence type="ECO:0000313" key="13">
    <source>
        <dbReference type="EMBL" id="MCF8588498.1"/>
    </source>
</evidence>
<dbReference type="Pfam" id="PF22618">
    <property type="entry name" value="RskA_N"/>
    <property type="match status" value="1"/>
</dbReference>
<evidence type="ECO:0000256" key="2">
    <source>
        <dbReference type="ARBA" id="ARBA00022475"/>
    </source>
</evidence>
<evidence type="ECO:0000256" key="8">
    <source>
        <dbReference type="ARBA" id="ARBA00029829"/>
    </source>
</evidence>
<dbReference type="Proteomes" id="UP001200110">
    <property type="component" value="Unassembled WGS sequence"/>
</dbReference>
<proteinExistence type="predicted"/>
<dbReference type="Pfam" id="PF10099">
    <property type="entry name" value="RskA_C"/>
    <property type="match status" value="1"/>
</dbReference>
<dbReference type="Gene3D" id="1.10.10.1320">
    <property type="entry name" value="Anti-sigma factor, zinc-finger domain"/>
    <property type="match status" value="1"/>
</dbReference>
<dbReference type="EMBL" id="JAKKOR010000006">
    <property type="protein sequence ID" value="MCF8588498.1"/>
    <property type="molecule type" value="Genomic_DNA"/>
</dbReference>
<feature type="domain" description="Anti-sigma-K factor RskA N-terminal" evidence="12">
    <location>
        <begin position="21"/>
        <end position="61"/>
    </location>
</feature>
<feature type="transmembrane region" description="Helical" evidence="10">
    <location>
        <begin position="104"/>
        <end position="125"/>
    </location>
</feature>
<protein>
    <recommendedName>
        <fullName evidence="9">Regulator of SigK</fullName>
    </recommendedName>
    <alternativeName>
        <fullName evidence="8">Sigma-K anti-sigma factor RskA</fullName>
    </alternativeName>
</protein>
<evidence type="ECO:0000256" key="10">
    <source>
        <dbReference type="SAM" id="Phobius"/>
    </source>
</evidence>
<evidence type="ECO:0000256" key="6">
    <source>
        <dbReference type="ARBA" id="ARBA00023136"/>
    </source>
</evidence>
<dbReference type="InterPro" id="IPR053877">
    <property type="entry name" value="RskA_N"/>
</dbReference>
<evidence type="ECO:0000256" key="4">
    <source>
        <dbReference type="ARBA" id="ARBA00022989"/>
    </source>
</evidence>